<evidence type="ECO:0000313" key="2">
    <source>
        <dbReference type="Proteomes" id="UP000305778"/>
    </source>
</evidence>
<gene>
    <name evidence="1" type="ORF">FCI23_53705</name>
</gene>
<dbReference type="Proteomes" id="UP000305778">
    <property type="component" value="Unassembled WGS sequence"/>
</dbReference>
<dbReference type="EMBL" id="SUMC01000223">
    <property type="protein sequence ID" value="TJZ94430.1"/>
    <property type="molecule type" value="Genomic_DNA"/>
</dbReference>
<comment type="caution">
    <text evidence="1">The sequence shown here is derived from an EMBL/GenBank/DDBJ whole genome shotgun (WGS) entry which is preliminary data.</text>
</comment>
<dbReference type="RefSeq" id="WP_136731468.1">
    <property type="nucleotide sequence ID" value="NZ_SUMC01000223.1"/>
</dbReference>
<organism evidence="1 2">
    <name type="scientific">Actinacidiphila oryziradicis</name>
    <dbReference type="NCBI Taxonomy" id="2571141"/>
    <lineage>
        <taxon>Bacteria</taxon>
        <taxon>Bacillati</taxon>
        <taxon>Actinomycetota</taxon>
        <taxon>Actinomycetes</taxon>
        <taxon>Kitasatosporales</taxon>
        <taxon>Streptomycetaceae</taxon>
        <taxon>Actinacidiphila</taxon>
    </lineage>
</organism>
<reference evidence="1 2" key="1">
    <citation type="submission" date="2019-04" db="EMBL/GenBank/DDBJ databases">
        <title>Streptomyces oryziradicis sp. nov., a novel actinomycete isolated from rhizosphere soil of rice (Oryza sativa L.).</title>
        <authorList>
            <person name="Li C."/>
        </authorList>
    </citation>
    <scope>NUCLEOTIDE SEQUENCE [LARGE SCALE GENOMIC DNA]</scope>
    <source>
        <strain evidence="1 2">NEAU-C40</strain>
    </source>
</reference>
<evidence type="ECO:0000313" key="1">
    <source>
        <dbReference type="EMBL" id="TJZ94430.1"/>
    </source>
</evidence>
<name>A0A4U0RI90_9ACTN</name>
<accession>A0A4U0RI90</accession>
<sequence>MTESGSHTITAAFSAADHRAITEHANELGITAGEYVHQVAVACALARSAGGGQPAVCEETPVNIEATLRRLFGEQEPGRGHQDWANRALPR</sequence>
<keyword evidence="2" id="KW-1185">Reference proteome</keyword>
<proteinExistence type="predicted"/>
<protein>
    <submittedName>
        <fullName evidence="1">Uncharacterized protein</fullName>
    </submittedName>
</protein>
<dbReference type="AlphaFoldDB" id="A0A4U0RI90"/>
<dbReference type="OrthoDB" id="4240237at2"/>